<keyword evidence="8 9" id="KW-0472">Membrane</keyword>
<feature type="transmembrane region" description="Helical" evidence="9">
    <location>
        <begin position="283"/>
        <end position="302"/>
    </location>
</feature>
<evidence type="ECO:0000256" key="10">
    <source>
        <dbReference type="RuleBase" id="RU000537"/>
    </source>
</evidence>
<feature type="transmembrane region" description="Helical" evidence="9">
    <location>
        <begin position="80"/>
        <end position="99"/>
    </location>
</feature>
<feature type="transmembrane region" description="Helical" evidence="9">
    <location>
        <begin position="241"/>
        <end position="262"/>
    </location>
</feature>
<dbReference type="InterPro" id="IPR026593">
    <property type="entry name" value="SecY"/>
</dbReference>
<organism evidence="13 14">
    <name type="scientific">Ignisphaera aggregans</name>
    <dbReference type="NCBI Taxonomy" id="334771"/>
    <lineage>
        <taxon>Archaea</taxon>
        <taxon>Thermoproteota</taxon>
        <taxon>Thermoprotei</taxon>
        <taxon>Desulfurococcales</taxon>
        <taxon>Desulfurococcaceae</taxon>
        <taxon>Ignisphaera</taxon>
    </lineage>
</organism>
<dbReference type="GO" id="GO:0005886">
    <property type="term" value="C:plasma membrane"/>
    <property type="evidence" value="ECO:0007669"/>
    <property type="project" value="UniProtKB-SubCell"/>
</dbReference>
<dbReference type="AlphaFoldDB" id="A0A832YXH5"/>
<accession>A0A832YXH5</accession>
<protein>
    <recommendedName>
        <fullName evidence="9 10">Protein translocase subunit SecY</fullName>
    </recommendedName>
    <alternativeName>
        <fullName evidence="9">Protein transport protein SEC61 subunit alpha homolog</fullName>
    </alternativeName>
</protein>
<feature type="transmembrane region" description="Helical" evidence="9">
    <location>
        <begin position="424"/>
        <end position="441"/>
    </location>
</feature>
<comment type="subunit">
    <text evidence="9">Component of the Sec protein translocase complex. Heterotrimer consisting of alpha (SecY), beta (SecG) and gamma (SecE) subunits. The heterotrimers can form oligomers, although 1 heterotrimer is thought to be able to translocate proteins. Interacts with the ribosome. May interact with SecDF, and other proteins may be involved.</text>
</comment>
<comment type="subcellular location">
    <subcellularLocation>
        <location evidence="9">Cell membrane</location>
        <topology evidence="9">Multi-pass membrane protein</topology>
    </subcellularLocation>
    <subcellularLocation>
        <location evidence="1 11">Membrane</location>
        <topology evidence="1 11">Multi-pass membrane protein</topology>
    </subcellularLocation>
</comment>
<dbReference type="Pfam" id="PF00344">
    <property type="entry name" value="SecY"/>
    <property type="match status" value="1"/>
</dbReference>
<evidence type="ECO:0000256" key="8">
    <source>
        <dbReference type="ARBA" id="ARBA00023136"/>
    </source>
</evidence>
<dbReference type="NCBIfam" id="NF006341">
    <property type="entry name" value="PRK08568.1-5"/>
    <property type="match status" value="1"/>
</dbReference>
<evidence type="ECO:0000256" key="9">
    <source>
        <dbReference type="HAMAP-Rule" id="MF_01465"/>
    </source>
</evidence>
<dbReference type="PRINTS" id="PR00303">
    <property type="entry name" value="SECYTRNLCASE"/>
</dbReference>
<keyword evidence="3 9" id="KW-0813">Transport</keyword>
<keyword evidence="5 9" id="KW-0653">Protein transport</keyword>
<dbReference type="EMBL" id="DQTV01000045">
    <property type="protein sequence ID" value="HIP56878.1"/>
    <property type="molecule type" value="Genomic_DNA"/>
</dbReference>
<name>A0A832YXH5_9CREN</name>
<keyword evidence="4 9" id="KW-0812">Transmembrane</keyword>
<feature type="transmembrane region" description="Helical" evidence="9">
    <location>
        <begin position="119"/>
        <end position="139"/>
    </location>
</feature>
<comment type="caution">
    <text evidence="13">The sequence shown here is derived from an EMBL/GenBank/DDBJ whole genome shotgun (WGS) entry which is preliminary data.</text>
</comment>
<dbReference type="PROSITE" id="PS00755">
    <property type="entry name" value="SECY_1"/>
    <property type="match status" value="1"/>
</dbReference>
<comment type="similarity">
    <text evidence="2 9 12">Belongs to the SecY/SEC61-alpha family.</text>
</comment>
<dbReference type="Proteomes" id="UP000605805">
    <property type="component" value="Unassembled WGS sequence"/>
</dbReference>
<evidence type="ECO:0000256" key="6">
    <source>
        <dbReference type="ARBA" id="ARBA00022989"/>
    </source>
</evidence>
<evidence type="ECO:0000256" key="11">
    <source>
        <dbReference type="RuleBase" id="RU003484"/>
    </source>
</evidence>
<feature type="transmembrane region" description="Helical" evidence="9">
    <location>
        <begin position="146"/>
        <end position="166"/>
    </location>
</feature>
<evidence type="ECO:0000256" key="5">
    <source>
        <dbReference type="ARBA" id="ARBA00022927"/>
    </source>
</evidence>
<keyword evidence="9" id="KW-1003">Cell membrane</keyword>
<keyword evidence="6 9" id="KW-1133">Transmembrane helix</keyword>
<sequence length="462" mass="50581">MGVLDVLARIGLIIPSAPRPIQRVPLGKRLLFTLLAALVYVALASTPLYGIQTAGLAVPLSPIVSIVLAMRQGTLAQLGIGPIVTAGLILQILVGAKLVNIDLTDPESRKKFTLASKGLAILLCFIEAAGFVISGVYWYNPAQIPLFIKLIVLLQLVWGAIIIVMLDEAIQKGWGIGSGISLFILLGVAQSFFLDLFSPLESASIRMPEHKEIFGIVPYTISSVMSGTFDVWYVFVHRAIYGYPTFMGLIATIIIMVLLVYLTSSRINVPITSPRLRGIRSRIPLQLLYVTNIPVLLTAILISNINVFLSLAERVFGVEVTTLRSFLTPPSLYSFIYRPLESVVYSAMFIGLAIAFGLIWIEIAGLNPQAQAENLIRAGLEIPGIRRNPKLLATYLSRYIYPLTFFSSILVAVIALIGDIFGTYGTGTGLLLAVGILYNYYQILAYERTLEMYPALKRLLGE</sequence>
<keyword evidence="7 9" id="KW-0811">Translocation</keyword>
<feature type="transmembrane region" description="Helical" evidence="9">
    <location>
        <begin position="26"/>
        <end position="43"/>
    </location>
</feature>
<feature type="transmembrane region" description="Helical" evidence="9">
    <location>
        <begin position="399"/>
        <end position="418"/>
    </location>
</feature>
<evidence type="ECO:0000313" key="14">
    <source>
        <dbReference type="Proteomes" id="UP000605805"/>
    </source>
</evidence>
<dbReference type="Gene3D" id="1.10.3370.10">
    <property type="entry name" value="SecY subunit domain"/>
    <property type="match status" value="1"/>
</dbReference>
<evidence type="ECO:0000313" key="13">
    <source>
        <dbReference type="EMBL" id="HIP56878.1"/>
    </source>
</evidence>
<dbReference type="InterPro" id="IPR030659">
    <property type="entry name" value="SecY_CS"/>
</dbReference>
<evidence type="ECO:0000256" key="1">
    <source>
        <dbReference type="ARBA" id="ARBA00004141"/>
    </source>
</evidence>
<evidence type="ECO:0000256" key="2">
    <source>
        <dbReference type="ARBA" id="ARBA00005751"/>
    </source>
</evidence>
<reference evidence="13" key="1">
    <citation type="journal article" date="2020" name="ISME J.">
        <title>Gammaproteobacteria mediating utilization of methyl-, sulfur- and petroleum organic compounds in deep ocean hydrothermal plumes.</title>
        <authorList>
            <person name="Zhou Z."/>
            <person name="Liu Y."/>
            <person name="Pan J."/>
            <person name="Cron B.R."/>
            <person name="Toner B.M."/>
            <person name="Anantharaman K."/>
            <person name="Breier J.A."/>
            <person name="Dick G.J."/>
            <person name="Li M."/>
        </authorList>
    </citation>
    <scope>NUCLEOTIDE SEQUENCE</scope>
    <source>
        <strain evidence="13">SZUA-1435</strain>
    </source>
</reference>
<evidence type="ECO:0000256" key="12">
    <source>
        <dbReference type="RuleBase" id="RU004349"/>
    </source>
</evidence>
<comment type="function">
    <text evidence="9 10">The central subunit of the protein translocation channel SecYEG. Consists of two halves formed by TMs 1-5 and 6-10. These two domains form a lateral gate at the front which open onto the bilayer between TMs 2 and 7, and are clamped together by SecE at the back. The channel is closed by both a pore ring composed of hydrophobic SecY resides and a short helix (helix 2A) on the extracellular side of the membrane which forms a plug. The plug probably moves laterally to allow the channel to open. The ring and the pore may move independently.</text>
</comment>
<evidence type="ECO:0000256" key="4">
    <source>
        <dbReference type="ARBA" id="ARBA00022692"/>
    </source>
</evidence>
<dbReference type="HAMAP" id="MF_01465">
    <property type="entry name" value="SecY"/>
    <property type="match status" value="1"/>
</dbReference>
<dbReference type="PIRSF" id="PIRSF004557">
    <property type="entry name" value="SecY"/>
    <property type="match status" value="1"/>
</dbReference>
<dbReference type="PANTHER" id="PTHR10906">
    <property type="entry name" value="SECY/SEC61-ALPHA FAMILY MEMBER"/>
    <property type="match status" value="1"/>
</dbReference>
<dbReference type="PROSITE" id="PS00756">
    <property type="entry name" value="SECY_2"/>
    <property type="match status" value="1"/>
</dbReference>
<feature type="transmembrane region" description="Helical" evidence="9">
    <location>
        <begin position="172"/>
        <end position="193"/>
    </location>
</feature>
<gene>
    <name evidence="9 13" type="primary">secY</name>
    <name evidence="13" type="ORF">EYH02_02250</name>
</gene>
<evidence type="ECO:0000256" key="3">
    <source>
        <dbReference type="ARBA" id="ARBA00022448"/>
    </source>
</evidence>
<dbReference type="SUPFAM" id="SSF103491">
    <property type="entry name" value="Preprotein translocase SecY subunit"/>
    <property type="match status" value="1"/>
</dbReference>
<dbReference type="GO" id="GO:0006605">
    <property type="term" value="P:protein targeting"/>
    <property type="evidence" value="ECO:0007669"/>
    <property type="project" value="UniProtKB-UniRule"/>
</dbReference>
<feature type="transmembrane region" description="Helical" evidence="9">
    <location>
        <begin position="343"/>
        <end position="361"/>
    </location>
</feature>
<evidence type="ECO:0000256" key="7">
    <source>
        <dbReference type="ARBA" id="ARBA00023010"/>
    </source>
</evidence>
<dbReference type="InterPro" id="IPR023201">
    <property type="entry name" value="SecY_dom_sf"/>
</dbReference>
<dbReference type="InterPro" id="IPR002208">
    <property type="entry name" value="SecY/SEC61-alpha"/>
</dbReference>
<dbReference type="GO" id="GO:0065002">
    <property type="term" value="P:intracellular protein transmembrane transport"/>
    <property type="evidence" value="ECO:0007669"/>
    <property type="project" value="UniProtKB-UniRule"/>
</dbReference>
<proteinExistence type="inferred from homology"/>